<dbReference type="AlphaFoldDB" id="A0A518BN25"/>
<gene>
    <name evidence="4" type="ORF">Pla133_34750</name>
</gene>
<organism evidence="4 5">
    <name type="scientific">Engelhardtia mirabilis</name>
    <dbReference type="NCBI Taxonomy" id="2528011"/>
    <lineage>
        <taxon>Bacteria</taxon>
        <taxon>Pseudomonadati</taxon>
        <taxon>Planctomycetota</taxon>
        <taxon>Planctomycetia</taxon>
        <taxon>Planctomycetia incertae sedis</taxon>
        <taxon>Engelhardtia</taxon>
    </lineage>
</organism>
<feature type="region of interest" description="Disordered" evidence="2">
    <location>
        <begin position="108"/>
        <end position="131"/>
    </location>
</feature>
<dbReference type="KEGG" id="pbap:Pla133_34750"/>
<dbReference type="PANTHER" id="PTHR16026">
    <property type="entry name" value="CARTILAGE ACIDIC PROTEIN 1"/>
    <property type="match status" value="1"/>
</dbReference>
<dbReference type="Pfam" id="PF13517">
    <property type="entry name" value="FG-GAP_3"/>
    <property type="match status" value="2"/>
</dbReference>
<evidence type="ECO:0000313" key="4">
    <source>
        <dbReference type="EMBL" id="QDU68379.1"/>
    </source>
</evidence>
<dbReference type="Pfam" id="PF07593">
    <property type="entry name" value="UnbV_ASPIC"/>
    <property type="match status" value="1"/>
</dbReference>
<sequence length="570" mass="60255">MTGVTLERSAVLCAVFGCLALLGCGADPQGEPAGADLGSAAVRPAANEPWFAQEAAARGLDFVQHSGATGELFMPEIMSGGAALFDGDDDGDLDAYLVQAGAVRGPASERDPNLLLRNDGGHFTDVTEGSGAGDRGYGNGVACGDADGDGRVDLYVTNLGPNTLLFNRGELRFETRDDGGAADPGWGTSAAFFDADRDGDLDLFVCNYLAWRPENELPCVNPRGAPDYCSPASYESPARDTFLRNAGQGRFVDETELVGMGAVGTGLGVAILDVDADGWLDVFVANDAMPDRLWRSEAGARFRDDAAELGIAVDSDGLAKAGMGVAVADLDDDGREDLLVGNLARESDSIYMLRGERFADSTRRVGMGASSKPFTRFGLGFCDFDHDGWLDLFQANGRVQRAPGRSPADDPYAEPNQLFRGSAQGRFERVEPLGGTEPVLVATARAAAFGDVDGDGGVDVLVVNRDGPAHLLRNLCAERGGWIGFDLRESSGAPSLHAQVVVTVETPAGERRIHRTARAASSYQSSSDPRIHVGLGAGRLVSVEVHWPDGETAQLDAFEAGRWHRVRRDG</sequence>
<dbReference type="InterPro" id="IPR011519">
    <property type="entry name" value="UnbV_ASPIC"/>
</dbReference>
<name>A0A518BN25_9BACT</name>
<dbReference type="InterPro" id="IPR027039">
    <property type="entry name" value="Crtac1"/>
</dbReference>
<dbReference type="InterPro" id="IPR013517">
    <property type="entry name" value="FG-GAP"/>
</dbReference>
<feature type="domain" description="ASPIC/UnbV" evidence="3">
    <location>
        <begin position="502"/>
        <end position="561"/>
    </location>
</feature>
<dbReference type="InterPro" id="IPR028994">
    <property type="entry name" value="Integrin_alpha_N"/>
</dbReference>
<dbReference type="EMBL" id="CP036287">
    <property type="protein sequence ID" value="QDU68379.1"/>
    <property type="molecule type" value="Genomic_DNA"/>
</dbReference>
<protein>
    <submittedName>
        <fullName evidence="4">ASPIC and UnbV</fullName>
    </submittedName>
</protein>
<dbReference type="RefSeq" id="WP_145067336.1">
    <property type="nucleotide sequence ID" value="NZ_CP036287.1"/>
</dbReference>
<evidence type="ECO:0000256" key="2">
    <source>
        <dbReference type="SAM" id="MobiDB-lite"/>
    </source>
</evidence>
<evidence type="ECO:0000313" key="5">
    <source>
        <dbReference type="Proteomes" id="UP000316921"/>
    </source>
</evidence>
<dbReference type="SUPFAM" id="SSF69318">
    <property type="entry name" value="Integrin alpha N-terminal domain"/>
    <property type="match status" value="1"/>
</dbReference>
<keyword evidence="1" id="KW-0732">Signal</keyword>
<dbReference type="Proteomes" id="UP000316921">
    <property type="component" value="Chromosome"/>
</dbReference>
<keyword evidence="5" id="KW-1185">Reference proteome</keyword>
<evidence type="ECO:0000256" key="1">
    <source>
        <dbReference type="ARBA" id="ARBA00022729"/>
    </source>
</evidence>
<accession>A0A518BN25</accession>
<proteinExistence type="predicted"/>
<reference evidence="4 5" key="1">
    <citation type="submission" date="2019-02" db="EMBL/GenBank/DDBJ databases">
        <title>Deep-cultivation of Planctomycetes and their phenomic and genomic characterization uncovers novel biology.</title>
        <authorList>
            <person name="Wiegand S."/>
            <person name="Jogler M."/>
            <person name="Boedeker C."/>
            <person name="Pinto D."/>
            <person name="Vollmers J."/>
            <person name="Rivas-Marin E."/>
            <person name="Kohn T."/>
            <person name="Peeters S.H."/>
            <person name="Heuer A."/>
            <person name="Rast P."/>
            <person name="Oberbeckmann S."/>
            <person name="Bunk B."/>
            <person name="Jeske O."/>
            <person name="Meyerdierks A."/>
            <person name="Storesund J.E."/>
            <person name="Kallscheuer N."/>
            <person name="Luecker S."/>
            <person name="Lage O.M."/>
            <person name="Pohl T."/>
            <person name="Merkel B.J."/>
            <person name="Hornburger P."/>
            <person name="Mueller R.-W."/>
            <person name="Bruemmer F."/>
            <person name="Labrenz M."/>
            <person name="Spormann A.M."/>
            <person name="Op den Camp H."/>
            <person name="Overmann J."/>
            <person name="Amann R."/>
            <person name="Jetten M.S.M."/>
            <person name="Mascher T."/>
            <person name="Medema M.H."/>
            <person name="Devos D.P."/>
            <person name="Kaster A.-K."/>
            <person name="Ovreas L."/>
            <person name="Rohde M."/>
            <person name="Galperin M.Y."/>
            <person name="Jogler C."/>
        </authorList>
    </citation>
    <scope>NUCLEOTIDE SEQUENCE [LARGE SCALE GENOMIC DNA]</scope>
    <source>
        <strain evidence="4 5">Pla133</strain>
    </source>
</reference>
<evidence type="ECO:0000259" key="3">
    <source>
        <dbReference type="Pfam" id="PF07593"/>
    </source>
</evidence>
<dbReference type="PANTHER" id="PTHR16026:SF0">
    <property type="entry name" value="CARTILAGE ACIDIC PROTEIN 1"/>
    <property type="match status" value="1"/>
</dbReference>
<dbReference type="Gene3D" id="2.130.10.130">
    <property type="entry name" value="Integrin alpha, N-terminal"/>
    <property type="match status" value="1"/>
</dbReference>